<keyword evidence="2" id="KW-1185">Reference proteome</keyword>
<accession>A0AAV4FF08</accession>
<protein>
    <submittedName>
        <fullName evidence="1">Uncharacterized protein</fullName>
    </submittedName>
</protein>
<dbReference type="EMBL" id="BMAT01000700">
    <property type="protein sequence ID" value="GFR71460.1"/>
    <property type="molecule type" value="Genomic_DNA"/>
</dbReference>
<evidence type="ECO:0000313" key="2">
    <source>
        <dbReference type="Proteomes" id="UP000762676"/>
    </source>
</evidence>
<dbReference type="AlphaFoldDB" id="A0AAV4FF08"/>
<proteinExistence type="predicted"/>
<evidence type="ECO:0000313" key="1">
    <source>
        <dbReference type="EMBL" id="GFR71460.1"/>
    </source>
</evidence>
<comment type="caution">
    <text evidence="1">The sequence shown here is derived from an EMBL/GenBank/DDBJ whole genome shotgun (WGS) entry which is preliminary data.</text>
</comment>
<dbReference type="Proteomes" id="UP000762676">
    <property type="component" value="Unassembled WGS sequence"/>
</dbReference>
<name>A0AAV4FF08_9GAST</name>
<gene>
    <name evidence="1" type="ORF">ElyMa_000353600</name>
</gene>
<sequence length="77" mass="8522">MASSVRKAHHRCRGRVARRARFCEPASKLHRGWGNCMKKGVPASWLRAGPGDENIKQSQIFLLRPPASPAGAKKIMT</sequence>
<reference evidence="1 2" key="1">
    <citation type="journal article" date="2021" name="Elife">
        <title>Chloroplast acquisition without the gene transfer in kleptoplastic sea slugs, Plakobranchus ocellatus.</title>
        <authorList>
            <person name="Maeda T."/>
            <person name="Takahashi S."/>
            <person name="Yoshida T."/>
            <person name="Shimamura S."/>
            <person name="Takaki Y."/>
            <person name="Nagai Y."/>
            <person name="Toyoda A."/>
            <person name="Suzuki Y."/>
            <person name="Arimoto A."/>
            <person name="Ishii H."/>
            <person name="Satoh N."/>
            <person name="Nishiyama T."/>
            <person name="Hasebe M."/>
            <person name="Maruyama T."/>
            <person name="Minagawa J."/>
            <person name="Obokata J."/>
            <person name="Shigenobu S."/>
        </authorList>
    </citation>
    <scope>NUCLEOTIDE SEQUENCE [LARGE SCALE GENOMIC DNA]</scope>
</reference>
<organism evidence="1 2">
    <name type="scientific">Elysia marginata</name>
    <dbReference type="NCBI Taxonomy" id="1093978"/>
    <lineage>
        <taxon>Eukaryota</taxon>
        <taxon>Metazoa</taxon>
        <taxon>Spiralia</taxon>
        <taxon>Lophotrochozoa</taxon>
        <taxon>Mollusca</taxon>
        <taxon>Gastropoda</taxon>
        <taxon>Heterobranchia</taxon>
        <taxon>Euthyneura</taxon>
        <taxon>Panpulmonata</taxon>
        <taxon>Sacoglossa</taxon>
        <taxon>Placobranchoidea</taxon>
        <taxon>Plakobranchidae</taxon>
        <taxon>Elysia</taxon>
    </lineage>
</organism>